<organism evidence="2 3">
    <name type="scientific">Escherichia coli</name>
    <dbReference type="NCBI Taxonomy" id="562"/>
    <lineage>
        <taxon>Bacteria</taxon>
        <taxon>Pseudomonadati</taxon>
        <taxon>Pseudomonadota</taxon>
        <taxon>Gammaproteobacteria</taxon>
        <taxon>Enterobacterales</taxon>
        <taxon>Enterobacteriaceae</taxon>
        <taxon>Escherichia</taxon>
    </lineage>
</organism>
<dbReference type="Proteomes" id="UP000254088">
    <property type="component" value="Unassembled WGS sequence"/>
</dbReference>
<keyword evidence="1" id="KW-0812">Transmembrane</keyword>
<accession>A0A377BXD6</accession>
<sequence>MTFHFSQFLDSALGQIVGCVLAFTVIFAGAG</sequence>
<reference evidence="2 3" key="1">
    <citation type="submission" date="2018-06" db="EMBL/GenBank/DDBJ databases">
        <authorList>
            <consortium name="Pathogen Informatics"/>
            <person name="Doyle S."/>
        </authorList>
    </citation>
    <scope>NUCLEOTIDE SEQUENCE [LARGE SCALE GENOMIC DNA]</scope>
    <source>
        <strain evidence="2 3">NCTC10429</strain>
    </source>
</reference>
<evidence type="ECO:0000313" key="3">
    <source>
        <dbReference type="Proteomes" id="UP000254088"/>
    </source>
</evidence>
<keyword evidence="1" id="KW-1133">Transmembrane helix</keyword>
<proteinExistence type="predicted"/>
<name>A0A377BXD6_ECOLX</name>
<dbReference type="EMBL" id="UGEX01000001">
    <property type="protein sequence ID" value="STL79154.1"/>
    <property type="molecule type" value="Genomic_DNA"/>
</dbReference>
<evidence type="ECO:0000313" key="2">
    <source>
        <dbReference type="EMBL" id="STL79154.1"/>
    </source>
</evidence>
<protein>
    <submittedName>
        <fullName evidence="2">p-hydroxybenzoic acid efflux pump subunit B</fullName>
    </submittedName>
</protein>
<gene>
    <name evidence="2" type="primary">aaeB_2</name>
    <name evidence="2" type="ORF">NCTC10429_01172</name>
</gene>
<dbReference type="AlphaFoldDB" id="A0A377BXD6"/>
<evidence type="ECO:0000256" key="1">
    <source>
        <dbReference type="SAM" id="Phobius"/>
    </source>
</evidence>
<feature type="transmembrane region" description="Helical" evidence="1">
    <location>
        <begin position="12"/>
        <end position="30"/>
    </location>
</feature>
<keyword evidence="1" id="KW-0472">Membrane</keyword>